<dbReference type="AlphaFoldDB" id="A0A5B8MDK0"/>
<keyword evidence="2" id="KW-0732">Signal</keyword>
<dbReference type="Pfam" id="PF02469">
    <property type="entry name" value="Fasciclin"/>
    <property type="match status" value="1"/>
</dbReference>
<dbReference type="InterPro" id="IPR036378">
    <property type="entry name" value="FAS1_dom_sf"/>
</dbReference>
<evidence type="ECO:0000313" key="5">
    <source>
        <dbReference type="Proteomes" id="UP000316726"/>
    </source>
</evidence>
<feature type="region of interest" description="Disordered" evidence="1">
    <location>
        <begin position="522"/>
        <end position="541"/>
    </location>
</feature>
<dbReference type="EMBL" id="CP031034">
    <property type="protein sequence ID" value="QDZ18321.1"/>
    <property type="molecule type" value="Genomic_DNA"/>
</dbReference>
<evidence type="ECO:0000259" key="3">
    <source>
        <dbReference type="PROSITE" id="PS50213"/>
    </source>
</evidence>
<evidence type="ECO:0000313" key="4">
    <source>
        <dbReference type="EMBL" id="QDZ18321.1"/>
    </source>
</evidence>
<gene>
    <name evidence="4" type="ORF">A3770_01p08390</name>
</gene>
<evidence type="ECO:0000256" key="2">
    <source>
        <dbReference type="SAM" id="SignalP"/>
    </source>
</evidence>
<dbReference type="SUPFAM" id="SSF82153">
    <property type="entry name" value="FAS1 domain"/>
    <property type="match status" value="1"/>
</dbReference>
<dbReference type="PROSITE" id="PS50213">
    <property type="entry name" value="FAS1"/>
    <property type="match status" value="1"/>
</dbReference>
<feature type="domain" description="FAS1" evidence="3">
    <location>
        <begin position="222"/>
        <end position="460"/>
    </location>
</feature>
<dbReference type="InterPro" id="IPR000782">
    <property type="entry name" value="FAS1_domain"/>
</dbReference>
<evidence type="ECO:0000256" key="1">
    <source>
        <dbReference type="SAM" id="MobiDB-lite"/>
    </source>
</evidence>
<dbReference type="Gene3D" id="2.30.180.10">
    <property type="entry name" value="FAS1 domain"/>
    <property type="match status" value="1"/>
</dbReference>
<accession>A0A5B8MDK0</accession>
<sequence>MWSPRRRTAVLVLLGSVLLASSSWCPRALATNEAVANAVDDQASLPPWLRHTAADDVAEDAIGDVTAKNQTAGDESAAVSSNKDAKVALTNIVLHPDARQGQKRQIGVKNLGSSRSVDLTGWKLVANQDDASAFVFGETGGDKCKYVKNVIPAKGTVEYKTKGASQVLPCTLSFDIKRGDDLQLFDSEGELKASLKLDFRGTGEYKLSPEGGDYWLVPYAKDRTLMETLDRMGHFKHFTKMLRHFQFDRALAGLGRKRWQSCGAVAYYPYYACTTEYDQEYEIYYRNAPFTVLAPTDEAVEKMLKELGGGYAPALTVEEYMGLDEGNMAKDMLKYHVIKGHELTTGYRQPNSTLPFVHLPTNRNNSEIVAFGNKEFQSLCVHEDCVEAHTQDEYGCKMQVEWDKCGEDWMNDAGLFSKRELGYCEISCGKCKKSPETCTDVPVTDIKAKNGVLHVLDRVLEVPDVFEEYVPPPPEPEPEPEPASILNRFPTFGDLGLTDEQDNTEETIEDLIELYLSSRRARRTRQAEERRGGVVLDGLGR</sequence>
<feature type="chain" id="PRO_5022776996" description="FAS1 domain-containing protein" evidence="2">
    <location>
        <begin position="31"/>
        <end position="541"/>
    </location>
</feature>
<dbReference type="Proteomes" id="UP000316726">
    <property type="component" value="Chromosome 1"/>
</dbReference>
<protein>
    <recommendedName>
        <fullName evidence="3">FAS1 domain-containing protein</fullName>
    </recommendedName>
</protein>
<keyword evidence="5" id="KW-1185">Reference proteome</keyword>
<reference evidence="4 5" key="1">
    <citation type="submission" date="2018-07" db="EMBL/GenBank/DDBJ databases">
        <title>The complete nuclear genome of the prasinophyte Chloropicon primus (CCMP1205).</title>
        <authorList>
            <person name="Pombert J.-F."/>
            <person name="Otis C."/>
            <person name="Turmel M."/>
            <person name="Lemieux C."/>
        </authorList>
    </citation>
    <scope>NUCLEOTIDE SEQUENCE [LARGE SCALE GENOMIC DNA]</scope>
    <source>
        <strain evidence="4 5">CCMP1205</strain>
    </source>
</reference>
<feature type="signal peptide" evidence="2">
    <location>
        <begin position="1"/>
        <end position="30"/>
    </location>
</feature>
<proteinExistence type="predicted"/>
<name>A0A5B8MDK0_9CHLO</name>
<organism evidence="4 5">
    <name type="scientific">Chloropicon primus</name>
    <dbReference type="NCBI Taxonomy" id="1764295"/>
    <lineage>
        <taxon>Eukaryota</taxon>
        <taxon>Viridiplantae</taxon>
        <taxon>Chlorophyta</taxon>
        <taxon>Chloropicophyceae</taxon>
        <taxon>Chloropicales</taxon>
        <taxon>Chloropicaceae</taxon>
        <taxon>Chloropicon</taxon>
    </lineage>
</organism>